<dbReference type="PANTHER" id="PTHR45527:SF1">
    <property type="entry name" value="FATTY ACID SYNTHASE"/>
    <property type="match status" value="1"/>
</dbReference>
<dbReference type="Gene3D" id="3.40.50.980">
    <property type="match status" value="4"/>
</dbReference>
<evidence type="ECO:0000256" key="2">
    <source>
        <dbReference type="ARBA" id="ARBA00022553"/>
    </source>
</evidence>
<accession>A0A8H4GUG1</accession>
<reference evidence="7" key="2">
    <citation type="submission" date="2020-04" db="EMBL/GenBank/DDBJ databases">
        <authorList>
            <person name="Santos R.A.C."/>
            <person name="Steenwyk J.L."/>
            <person name="Rivero-Menendez O."/>
            <person name="Mead M.E."/>
            <person name="Silva L.P."/>
            <person name="Bastos R.W."/>
            <person name="Alastruey-Izquierdo A."/>
            <person name="Goldman G.H."/>
            <person name="Rokas A."/>
        </authorList>
    </citation>
    <scope>NUCLEOTIDE SEQUENCE</scope>
    <source>
        <strain evidence="7">CNM-CM6805</strain>
    </source>
</reference>
<dbReference type="Proteomes" id="UP000653565">
    <property type="component" value="Unassembled WGS sequence"/>
</dbReference>
<dbReference type="Gene3D" id="3.30.559.30">
    <property type="entry name" value="Nonribosomal peptide synthetase, condensation domain"/>
    <property type="match status" value="2"/>
</dbReference>
<dbReference type="Gene3D" id="2.30.38.10">
    <property type="entry name" value="Luciferase, Domain 3"/>
    <property type="match status" value="2"/>
</dbReference>
<dbReference type="InterPro" id="IPR001242">
    <property type="entry name" value="Condensation_dom"/>
</dbReference>
<feature type="domain" description="Carrier" evidence="6">
    <location>
        <begin position="1430"/>
        <end position="1506"/>
    </location>
</feature>
<evidence type="ECO:0000259" key="6">
    <source>
        <dbReference type="PROSITE" id="PS50075"/>
    </source>
</evidence>
<keyword evidence="1" id="KW-0596">Phosphopantetheine</keyword>
<dbReference type="FunFam" id="3.30.300.30:FF:000015">
    <property type="entry name" value="Nonribosomal peptide synthase SidD"/>
    <property type="match status" value="1"/>
</dbReference>
<keyword evidence="4" id="KW-0677">Repeat</keyword>
<name>A0A8H4GUG1_9EURO</name>
<gene>
    <name evidence="7" type="ORF">CNMCM6805_002147</name>
</gene>
<dbReference type="Gene3D" id="3.30.300.30">
    <property type="match status" value="2"/>
</dbReference>
<dbReference type="SUPFAM" id="SSF56801">
    <property type="entry name" value="Acetyl-CoA synthetase-like"/>
    <property type="match status" value="2"/>
</dbReference>
<dbReference type="SUPFAM" id="SSF52777">
    <property type="entry name" value="CoA-dependent acyltransferases"/>
    <property type="match status" value="4"/>
</dbReference>
<evidence type="ECO:0000256" key="4">
    <source>
        <dbReference type="ARBA" id="ARBA00022737"/>
    </source>
</evidence>
<dbReference type="EMBL" id="JAAAPX010000151">
    <property type="protein sequence ID" value="KAF4228492.1"/>
    <property type="molecule type" value="Genomic_DNA"/>
</dbReference>
<dbReference type="Pfam" id="PF00501">
    <property type="entry name" value="AMP-binding"/>
    <property type="match status" value="3"/>
</dbReference>
<evidence type="ECO:0000256" key="5">
    <source>
        <dbReference type="ARBA" id="ARBA00029454"/>
    </source>
</evidence>
<dbReference type="SUPFAM" id="SSF47336">
    <property type="entry name" value="ACP-like"/>
    <property type="match status" value="2"/>
</dbReference>
<dbReference type="Pfam" id="PF00550">
    <property type="entry name" value="PP-binding"/>
    <property type="match status" value="2"/>
</dbReference>
<dbReference type="GO" id="GO:0044550">
    <property type="term" value="P:secondary metabolite biosynthetic process"/>
    <property type="evidence" value="ECO:0007669"/>
    <property type="project" value="TreeGrafter"/>
</dbReference>
<evidence type="ECO:0000256" key="3">
    <source>
        <dbReference type="ARBA" id="ARBA00022598"/>
    </source>
</evidence>
<dbReference type="GO" id="GO:0031177">
    <property type="term" value="F:phosphopantetheine binding"/>
    <property type="evidence" value="ECO:0007669"/>
    <property type="project" value="TreeGrafter"/>
</dbReference>
<evidence type="ECO:0000313" key="7">
    <source>
        <dbReference type="EMBL" id="KAF4228492.1"/>
    </source>
</evidence>
<evidence type="ECO:0000256" key="1">
    <source>
        <dbReference type="ARBA" id="ARBA00022450"/>
    </source>
</evidence>
<dbReference type="InterPro" id="IPR045851">
    <property type="entry name" value="AMP-bd_C_sf"/>
</dbReference>
<proteinExistence type="inferred from homology"/>
<dbReference type="Gene3D" id="3.30.559.10">
    <property type="entry name" value="Chloramphenicol acetyltransferase-like domain"/>
    <property type="match status" value="2"/>
</dbReference>
<comment type="similarity">
    <text evidence="5">Belongs to the NRP synthetase family.</text>
</comment>
<keyword evidence="8" id="KW-1185">Reference proteome</keyword>
<dbReference type="GO" id="GO:0016874">
    <property type="term" value="F:ligase activity"/>
    <property type="evidence" value="ECO:0007669"/>
    <property type="project" value="UniProtKB-KW"/>
</dbReference>
<dbReference type="GO" id="GO:0043041">
    <property type="term" value="P:amino acid activation for nonribosomal peptide biosynthetic process"/>
    <property type="evidence" value="ECO:0007669"/>
    <property type="project" value="TreeGrafter"/>
</dbReference>
<dbReference type="CDD" id="cd19545">
    <property type="entry name" value="FUM14_C_NRPS-like"/>
    <property type="match status" value="1"/>
</dbReference>
<dbReference type="Pfam" id="PF00668">
    <property type="entry name" value="Condensation"/>
    <property type="match status" value="2"/>
</dbReference>
<dbReference type="PANTHER" id="PTHR45527">
    <property type="entry name" value="NONRIBOSOMAL PEPTIDE SYNTHETASE"/>
    <property type="match status" value="1"/>
</dbReference>
<reference evidence="7" key="1">
    <citation type="journal article" date="2020" name="bioRxiv">
        <title>Genomic and phenotypic heterogeneity of clinical isolates of the human pathogens Aspergillus fumigatus, Aspergillus lentulus and Aspergillus fumigatiaffinis.</title>
        <authorList>
            <person name="dos Santos R.A.C."/>
            <person name="Steenwyk J.L."/>
            <person name="Rivero-Menendez O."/>
            <person name="Mead M.E."/>
            <person name="Silva L.P."/>
            <person name="Bastos R.W."/>
            <person name="Alastruey-Izquierdo A."/>
            <person name="Goldman G.H."/>
            <person name="Rokas A."/>
        </authorList>
    </citation>
    <scope>NUCLEOTIDE SEQUENCE</scope>
    <source>
        <strain evidence="7">CNM-CM6805</strain>
    </source>
</reference>
<comment type="caution">
    <text evidence="7">The sequence shown here is derived from an EMBL/GenBank/DDBJ whole genome shotgun (WGS) entry which is preliminary data.</text>
</comment>
<dbReference type="InterPro" id="IPR009081">
    <property type="entry name" value="PP-bd_ACP"/>
</dbReference>
<protein>
    <recommendedName>
        <fullName evidence="6">Carrier domain-containing protein</fullName>
    </recommendedName>
</protein>
<dbReference type="CDD" id="cd05918">
    <property type="entry name" value="A_NRPS_SidN3_like"/>
    <property type="match status" value="1"/>
</dbReference>
<organism evidence="7 8">
    <name type="scientific">Aspergillus fumigatiaffinis</name>
    <dbReference type="NCBI Taxonomy" id="340414"/>
    <lineage>
        <taxon>Eukaryota</taxon>
        <taxon>Fungi</taxon>
        <taxon>Dikarya</taxon>
        <taxon>Ascomycota</taxon>
        <taxon>Pezizomycotina</taxon>
        <taxon>Eurotiomycetes</taxon>
        <taxon>Eurotiomycetidae</taxon>
        <taxon>Eurotiales</taxon>
        <taxon>Aspergillaceae</taxon>
        <taxon>Aspergillus</taxon>
        <taxon>Aspergillus subgen. Fumigati</taxon>
    </lineage>
</organism>
<dbReference type="Gene3D" id="1.10.1200.10">
    <property type="entry name" value="ACP-like"/>
    <property type="match status" value="2"/>
</dbReference>
<dbReference type="PROSITE" id="PS50075">
    <property type="entry name" value="CARRIER"/>
    <property type="match status" value="1"/>
</dbReference>
<evidence type="ECO:0000313" key="8">
    <source>
        <dbReference type="Proteomes" id="UP000653565"/>
    </source>
</evidence>
<sequence length="1864" mass="207013">MGWNSRYLDRATRGLKWQFDGWDGSFTYEELDQLSSRIASHLQVLGIGPQMMIPSCFGMSSWSIIATIGVHKTGAAFVPLDPALPMKRIQKLMAAVECSFVLVSPMQNCRFESVSATRIIISPQVVATFPPADTLRQSKVSTDDRAYCLFTSGSSGAPKGCVVSQRAFAGIPQQGATARLTEKSRSFQFASYSFGLSINEIYCTLGVAGTVCVVPDEDCAGISNLASAITRLNANWTFMTSTMIGSLRPKDVLCLETKGTAGEPLQKAQVEMWASACPGREHGWWTPDNDHFLAPVGAVGELGIEGPCLAEGYLNDPDKTSRAFIAHPGWGRKPLFPTDAGSERLYKTGDLVRYMCDGSIQFLARKDTQRKVRGERIQISEVEYHVKTCFPEAVRVLAKVLCPRGDDPESGQVLTAFLQFHQPATGANDARDGGENWFAPVNQALQDRFNVAREALFHPLAPLNRRHPCIYANKLTRHELLGKNQMNGPSRAPSTEMETVLVTFVAKVLKTSVINIGVDDNFFHLGGDSIKAMALVGLWQIGRMACASHKPATRGVDWAVEPFSQLLEYEPKDEVIRESCRQCHVDEAMIEDIYPCTPLQEGMFALGRKQAGGYVARWVYEIQQMSETDMQRLRNAWVRVFEDSATLRTRIVATPSQRMYQVLLREKPVWQESDSLFYRDERDEKPDLLVDFGQPLAKMSIHRNGTSHCLQLVLTMHHSVIDGWCFRKILDQVEKVYHANSLPASPPFATFVNYLRQLPDHKAYWTDYFSGLNAEAFPTILPLSYEPCPTGEAIEWLSLSNFDPGRFTRSAVLRLAWAMVQSQYQGNHDIVYGVTVPTLATMPFRVQLDPAASIEKALDGVIAQTVRSIPHEQTGLQNMRKWGGDIAAACNFQTLLVIQHVDSTKWYSLLGVEPQQNSFAAFCTYSLTLICDLNPDPVELQLKHIVKVICKAPTATINDCMTVNPSDIEEIFDGWDVQFTYQALDELSTNLAKHLLVLGVGPGDFVEKSGWTVVCMFAVIKSGAAFILLDPTIPKQRLACSCQQAKSQLLLTTTATLPVSLELMARVVLADDQYPARKNVSLPAICPDWPLFAQVHFSSYAFDMSVNETLWMVLGGGCIRVPSDSQRMNDFVGTVTTFRPTHAMLTPSFMRTLEPKDFPTLRWLMTAGEPTQPSEITAWSSCMELLIGYGPAECGVTHLRYVMESPIDPYSSVGFLTGGANWLVAPGNPEKLLPIGAVGELLLGGPFVGPGYVHNAAKTQEVFIPEPSYVKKLRRGPSRVYRTDSQVKIRGQRIVLADVETHLAACFSSSVQVVVELVSPKSHGAPFLVAFIHTPMDQNQKSIVDASATIASCRAFYQPEQVFHEQATEGLARLRDRIPRFMIPSMLINLSYMPQTTSRKVDRKYLRKALAEMPEEELRQFRTGIESKRGAATNMEKKIQAFCTAALQIPCGDVGLENNFLQLGGDSISAMYMVAEARKDGIQMNVTDVLDNPRLSTLASYVTCRSSSLSNDNHTFSNAEIKAFTLIDNELREEATRHLLRLQIGTRRYRPRSKLAPLRFTLVSRSATEHAFIISLSHAQYDGISMPTLTKALREAYSGGKPESMVDFATYMHFRSLHDHTAAFDFWREYLLNSSVRPLSISSKVAVQKPSDVSRTARITAGQNIPTPKLPAGLTVASLVEAAAARIFTRDGRQNDIILGQVVSGRILPIVDIEKVLGPCLNTIPFRVKLQPRWTVLDLLQHVQKQCSSTFAYDYVELADIVRASTDWSEESYLPCVIQHQNVAQTFPLPLTDVECTSTGWVYFIPPSGMWILSSPQGSNLQLMLCTSGAFMSLETARSWVKDLAAAITLFVSQPEMILDDLHI</sequence>
<dbReference type="GO" id="GO:0005737">
    <property type="term" value="C:cytoplasm"/>
    <property type="evidence" value="ECO:0007669"/>
    <property type="project" value="TreeGrafter"/>
</dbReference>
<dbReference type="InterPro" id="IPR036736">
    <property type="entry name" value="ACP-like_sf"/>
</dbReference>
<dbReference type="InterPro" id="IPR023213">
    <property type="entry name" value="CAT-like_dom_sf"/>
</dbReference>
<dbReference type="InterPro" id="IPR000873">
    <property type="entry name" value="AMP-dep_synth/lig_dom"/>
</dbReference>
<keyword evidence="2" id="KW-0597">Phosphoprotein</keyword>
<keyword evidence="3" id="KW-0436">Ligase</keyword>